<dbReference type="CDD" id="cd00063">
    <property type="entry name" value="FN3"/>
    <property type="match status" value="1"/>
</dbReference>
<dbReference type="SUPFAM" id="SSF49265">
    <property type="entry name" value="Fibronectin type III"/>
    <property type="match status" value="1"/>
</dbReference>
<dbReference type="Proteomes" id="UP000650466">
    <property type="component" value="Unassembled WGS sequence"/>
</dbReference>
<dbReference type="InterPro" id="IPR013783">
    <property type="entry name" value="Ig-like_fold"/>
</dbReference>
<evidence type="ECO:0008006" key="3">
    <source>
        <dbReference type="Google" id="ProtNLM"/>
    </source>
</evidence>
<comment type="caution">
    <text evidence="1">The sequence shown here is derived from an EMBL/GenBank/DDBJ whole genome shotgun (WGS) entry which is preliminary data.</text>
</comment>
<keyword evidence="2" id="KW-1185">Reference proteome</keyword>
<dbReference type="RefSeq" id="WP_188176942.1">
    <property type="nucleotide sequence ID" value="NZ_JACVVD010000010.1"/>
</dbReference>
<sequence>MQIRCPSNYVILAADDFVGVTGYRIVAGGKVLASTSEYEKKVTLSDLEVNTNYTFMVEAGDASGNWSTSGPSVTVHTSMNQE</sequence>
<accession>A0A926KS82</accession>
<evidence type="ECO:0000313" key="1">
    <source>
        <dbReference type="EMBL" id="MBD0383147.1"/>
    </source>
</evidence>
<evidence type="ECO:0000313" key="2">
    <source>
        <dbReference type="Proteomes" id="UP000650466"/>
    </source>
</evidence>
<proteinExistence type="predicted"/>
<dbReference type="AlphaFoldDB" id="A0A926KS82"/>
<dbReference type="Gene3D" id="2.60.40.10">
    <property type="entry name" value="Immunoglobulins"/>
    <property type="match status" value="1"/>
</dbReference>
<dbReference type="InterPro" id="IPR036116">
    <property type="entry name" value="FN3_sf"/>
</dbReference>
<organism evidence="1 2">
    <name type="scientific">Paenibacillus sedimenti</name>
    <dbReference type="NCBI Taxonomy" id="2770274"/>
    <lineage>
        <taxon>Bacteria</taxon>
        <taxon>Bacillati</taxon>
        <taxon>Bacillota</taxon>
        <taxon>Bacilli</taxon>
        <taxon>Bacillales</taxon>
        <taxon>Paenibacillaceae</taxon>
        <taxon>Paenibacillus</taxon>
    </lineage>
</organism>
<gene>
    <name evidence="1" type="ORF">ICC18_23850</name>
</gene>
<name>A0A926KS82_9BACL</name>
<protein>
    <recommendedName>
        <fullName evidence="3">Fibronectin type-III domain-containing protein</fullName>
    </recommendedName>
</protein>
<dbReference type="EMBL" id="JACVVD010000010">
    <property type="protein sequence ID" value="MBD0383147.1"/>
    <property type="molecule type" value="Genomic_DNA"/>
</dbReference>
<dbReference type="InterPro" id="IPR003961">
    <property type="entry name" value="FN3_dom"/>
</dbReference>
<reference evidence="1" key="1">
    <citation type="submission" date="2020-09" db="EMBL/GenBank/DDBJ databases">
        <title>Draft Genome Sequence of Paenibacillus sp. WST5.</title>
        <authorList>
            <person name="Bao Z."/>
        </authorList>
    </citation>
    <scope>NUCLEOTIDE SEQUENCE</scope>
    <source>
        <strain evidence="1">WST5</strain>
    </source>
</reference>